<dbReference type="EMBL" id="CP012033">
    <property type="protein sequence ID" value="AKP64200.1"/>
    <property type="molecule type" value="Genomic_DNA"/>
</dbReference>
<dbReference type="KEGG" id="lko:ABN16_03780"/>
<feature type="signal peptide" evidence="1">
    <location>
        <begin position="1"/>
        <end position="26"/>
    </location>
</feature>
<evidence type="ECO:0000313" key="2">
    <source>
        <dbReference type="EMBL" id="AKP64200.1"/>
    </source>
</evidence>
<organism evidence="2 3">
    <name type="scientific">Levilactobacillus koreensis</name>
    <dbReference type="NCBI Taxonomy" id="637971"/>
    <lineage>
        <taxon>Bacteria</taxon>
        <taxon>Bacillati</taxon>
        <taxon>Bacillota</taxon>
        <taxon>Bacilli</taxon>
        <taxon>Lactobacillales</taxon>
        <taxon>Lactobacillaceae</taxon>
        <taxon>Levilactobacillus</taxon>
    </lineage>
</organism>
<dbReference type="AlphaFoldDB" id="A0AAC8ZG45"/>
<dbReference type="Proteomes" id="UP000036000">
    <property type="component" value="Chromosome"/>
</dbReference>
<keyword evidence="3" id="KW-1185">Reference proteome</keyword>
<keyword evidence="1" id="KW-0732">Signal</keyword>
<sequence>MNKFVTSTVVVLGMVGSLGWGTVAQAKTKWTAGSPKQLRGAWVQLRVKHSGEDTDISANSLFLSKTSVMVMTDFGDQAYGGKHLAYHVNQGTYYLRDYFAPEKVWNYTKITRHGKKVTLQEYGKRKPGKSFKQVTAKAVHLKYHAEASAALLKK</sequence>
<evidence type="ECO:0008006" key="4">
    <source>
        <dbReference type="Google" id="ProtNLM"/>
    </source>
</evidence>
<dbReference type="RefSeq" id="WP_048733044.1">
    <property type="nucleotide sequence ID" value="NZ_CP012033.1"/>
</dbReference>
<accession>A0AAC8ZG45</accession>
<reference evidence="2 3" key="1">
    <citation type="submission" date="2015-07" db="EMBL/GenBank/DDBJ databases">
        <title>Lactobacillus korensis/26-25/ whole genome sequencing.</title>
        <authorList>
            <person name="Kim M.K."/>
            <person name="Im W.-T."/>
            <person name="Srinivasan S."/>
            <person name="Lee J.-J."/>
        </authorList>
    </citation>
    <scope>NUCLEOTIDE SEQUENCE [LARGE SCALE GENOMIC DNA]</scope>
    <source>
        <strain evidence="2 3">26-25</strain>
    </source>
</reference>
<name>A0AAC8ZG45_9LACO</name>
<gene>
    <name evidence="2" type="ORF">ABN16_03780</name>
</gene>
<protein>
    <recommendedName>
        <fullName evidence="4">Lipocalin-like domain-containing protein</fullName>
    </recommendedName>
</protein>
<evidence type="ECO:0000313" key="3">
    <source>
        <dbReference type="Proteomes" id="UP000036000"/>
    </source>
</evidence>
<feature type="chain" id="PRO_5042055855" description="Lipocalin-like domain-containing protein" evidence="1">
    <location>
        <begin position="27"/>
        <end position="154"/>
    </location>
</feature>
<evidence type="ECO:0000256" key="1">
    <source>
        <dbReference type="SAM" id="SignalP"/>
    </source>
</evidence>
<proteinExistence type="predicted"/>